<dbReference type="InterPro" id="IPR018306">
    <property type="entry name" value="Phage_T5_Orf172_DNA-bd"/>
</dbReference>
<dbReference type="Pfam" id="PF10544">
    <property type="entry name" value="T5orf172"/>
    <property type="match status" value="1"/>
</dbReference>
<keyword evidence="4" id="KW-1185">Reference proteome</keyword>
<reference evidence="3 4" key="1">
    <citation type="journal article" date="2011" name="Science">
        <title>Comparative functional genomics of the fission yeasts.</title>
        <authorList>
            <person name="Rhind N."/>
            <person name="Chen Z."/>
            <person name="Yassour M."/>
            <person name="Thompson D.A."/>
            <person name="Haas B.J."/>
            <person name="Habib N."/>
            <person name="Wapinski I."/>
            <person name="Roy S."/>
            <person name="Lin M.F."/>
            <person name="Heiman D.I."/>
            <person name="Young S.K."/>
            <person name="Furuya K."/>
            <person name="Guo Y."/>
            <person name="Pidoux A."/>
            <person name="Chen H.M."/>
            <person name="Robbertse B."/>
            <person name="Goldberg J.M."/>
            <person name="Aoki K."/>
            <person name="Bayne E.H."/>
            <person name="Berlin A.M."/>
            <person name="Desjardins C.A."/>
            <person name="Dobbs E."/>
            <person name="Dukaj L."/>
            <person name="Fan L."/>
            <person name="FitzGerald M.G."/>
            <person name="French C."/>
            <person name="Gujja S."/>
            <person name="Hansen K."/>
            <person name="Keifenheim D."/>
            <person name="Levin J.Z."/>
            <person name="Mosher R.A."/>
            <person name="Mueller C.A."/>
            <person name="Pfiffner J."/>
            <person name="Priest M."/>
            <person name="Russ C."/>
            <person name="Smialowska A."/>
            <person name="Swoboda P."/>
            <person name="Sykes S.M."/>
            <person name="Vaughn M."/>
            <person name="Vengrova S."/>
            <person name="Yoder R."/>
            <person name="Zeng Q."/>
            <person name="Allshire R."/>
            <person name="Baulcombe D."/>
            <person name="Birren B.W."/>
            <person name="Brown W."/>
            <person name="Ekwall K."/>
            <person name="Kellis M."/>
            <person name="Leatherwood J."/>
            <person name="Levin H."/>
            <person name="Margalit H."/>
            <person name="Martienssen R."/>
            <person name="Nieduszynski C.A."/>
            <person name="Spatafora J.W."/>
            <person name="Friedman N."/>
            <person name="Dalgaard J.Z."/>
            <person name="Baumann P."/>
            <person name="Niki H."/>
            <person name="Regev A."/>
            <person name="Nusbaum C."/>
        </authorList>
    </citation>
    <scope>NUCLEOTIDE SEQUENCE [LARGE SCALE GENOMIC DNA]</scope>
    <source>
        <strain evidence="4">yFS286</strain>
    </source>
</reference>
<gene>
    <name evidence="3" type="ORF">SOCG_04482</name>
</gene>
<name>S9Q6H2_SCHOY</name>
<dbReference type="Proteomes" id="UP000016088">
    <property type="component" value="Unassembled WGS sequence"/>
</dbReference>
<dbReference type="OrthoDB" id="2417614at2759"/>
<dbReference type="GeneID" id="25033444"/>
<dbReference type="OMA" id="DWINPLL"/>
<evidence type="ECO:0000259" key="2">
    <source>
        <dbReference type="Pfam" id="PF10544"/>
    </source>
</evidence>
<accession>S9Q6H2</accession>
<dbReference type="PANTHER" id="PTHR28094">
    <property type="entry name" value="MEIOTICALLY UP-REGULATED GENE 113 PROTEIN"/>
    <property type="match status" value="1"/>
</dbReference>
<feature type="compositionally biased region" description="Polar residues" evidence="1">
    <location>
        <begin position="37"/>
        <end position="51"/>
    </location>
</feature>
<evidence type="ECO:0000313" key="4">
    <source>
        <dbReference type="Proteomes" id="UP000016088"/>
    </source>
</evidence>
<protein>
    <submittedName>
        <fullName evidence="3">DUF1766 family protein</fullName>
    </submittedName>
</protein>
<feature type="domain" description="Bacteriophage T5 Orf172 DNA-binding" evidence="2">
    <location>
        <begin position="204"/>
        <end position="319"/>
    </location>
</feature>
<evidence type="ECO:0000313" key="3">
    <source>
        <dbReference type="EMBL" id="EPX75238.1"/>
    </source>
</evidence>
<proteinExistence type="predicted"/>
<dbReference type="eggNOG" id="ENOG502T9IB">
    <property type="taxonomic scope" value="Eukaryota"/>
</dbReference>
<dbReference type="InterPro" id="IPR053006">
    <property type="entry name" value="Meiosis_regulatory"/>
</dbReference>
<organism evidence="3 4">
    <name type="scientific">Schizosaccharomyces octosporus (strain yFS286)</name>
    <name type="common">Fission yeast</name>
    <name type="synonym">Octosporomyces octosporus</name>
    <dbReference type="NCBI Taxonomy" id="483514"/>
    <lineage>
        <taxon>Eukaryota</taxon>
        <taxon>Fungi</taxon>
        <taxon>Dikarya</taxon>
        <taxon>Ascomycota</taxon>
        <taxon>Taphrinomycotina</taxon>
        <taxon>Schizosaccharomycetes</taxon>
        <taxon>Schizosaccharomycetales</taxon>
        <taxon>Schizosaccharomycetaceae</taxon>
        <taxon>Schizosaccharomyces</taxon>
    </lineage>
</organism>
<feature type="region of interest" description="Disordered" evidence="1">
    <location>
        <begin position="1"/>
        <end position="51"/>
    </location>
</feature>
<dbReference type="EMBL" id="KE503206">
    <property type="protein sequence ID" value="EPX75238.1"/>
    <property type="molecule type" value="Genomic_DNA"/>
</dbReference>
<dbReference type="HOGENOM" id="CLU_869211_0_0_1"/>
<dbReference type="PANTHER" id="PTHR28094:SF1">
    <property type="entry name" value="MEIOTICALLY UP-REGULATED GENE 113 PROTEIN"/>
    <property type="match status" value="1"/>
</dbReference>
<dbReference type="RefSeq" id="XP_013017682.1">
    <property type="nucleotide sequence ID" value="XM_013162228.1"/>
</dbReference>
<feature type="compositionally biased region" description="Basic and acidic residues" evidence="1">
    <location>
        <begin position="7"/>
        <end position="25"/>
    </location>
</feature>
<dbReference type="GO" id="GO:0005737">
    <property type="term" value="C:cytoplasm"/>
    <property type="evidence" value="ECO:0007669"/>
    <property type="project" value="EnsemblFungi"/>
</dbReference>
<sequence length="333" mass="38790">MSNTFHQKQEQEQSGRSHRENDEHNSSTSMEEFDYVSQKSETLAPSNNPHTKTSLGTSFLDWWASWKRDLYSIWWSLNRKLNRMYRWMCSFYQTRPLLPSRGTEQESNNTMQHEVYSVVKDINSGDELVLNIKKPVDPLLLRSNIPPVHRKHLPPKLSLVATLGTVPRHNVVVLEDWINPLLSQKTQLMLQSELCNSDSFDCPGYICVFSYEEKNHSLSSLSSNVHSTSLIQISRVSDLKRHLHGYSPHCRYRRSLLEIFPSPSNASKPCQVSFKVERLIHKELEESFNWLPGINCEACGLLHDNWLQISSEDWDNVRGLILRWIEYSRVIYS</sequence>
<dbReference type="AlphaFoldDB" id="S9Q6H2"/>
<dbReference type="VEuPathDB" id="FungiDB:SOCG_04482"/>
<evidence type="ECO:0000256" key="1">
    <source>
        <dbReference type="SAM" id="MobiDB-lite"/>
    </source>
</evidence>